<gene>
    <name evidence="3" type="ORF">SAMN06265379_10631</name>
</gene>
<feature type="domain" description="Fibronectin type-III" evidence="2">
    <location>
        <begin position="163"/>
        <end position="258"/>
    </location>
</feature>
<keyword evidence="1" id="KW-0472">Membrane</keyword>
<dbReference type="Gene3D" id="2.60.40.10">
    <property type="entry name" value="Immunoglobulins"/>
    <property type="match status" value="4"/>
</dbReference>
<dbReference type="RefSeq" id="WP_142533746.1">
    <property type="nucleotide sequence ID" value="NZ_FXTB01000006.1"/>
</dbReference>
<evidence type="ECO:0000259" key="2">
    <source>
        <dbReference type="PROSITE" id="PS50853"/>
    </source>
</evidence>
<organism evidence="3 4">
    <name type="scientific">Saccharicrinis carchari</name>
    <dbReference type="NCBI Taxonomy" id="1168039"/>
    <lineage>
        <taxon>Bacteria</taxon>
        <taxon>Pseudomonadati</taxon>
        <taxon>Bacteroidota</taxon>
        <taxon>Bacteroidia</taxon>
        <taxon>Marinilabiliales</taxon>
        <taxon>Marinilabiliaceae</taxon>
        <taxon>Saccharicrinis</taxon>
    </lineage>
</organism>
<dbReference type="InterPro" id="IPR038081">
    <property type="entry name" value="CalX-like_sf"/>
</dbReference>
<protein>
    <submittedName>
        <fullName evidence="3">Por secretion system C-terminal sorting domain-containing protein</fullName>
    </submittedName>
</protein>
<dbReference type="OrthoDB" id="1082689at2"/>
<dbReference type="SUPFAM" id="SSF141072">
    <property type="entry name" value="CalX-like"/>
    <property type="match status" value="2"/>
</dbReference>
<sequence length="3017" mass="324554">MIKKCYSYPSEAGNTQSLASKSLYRWLLLTFSLFLCINLGATLQLPPIPSVEDFNRLYEYNSEYAIRVSLDATFLESGAIVAYVDGQIRGAQTQADVFPPTGNKVYKLRIYSNSASGETVSLKYYDIFNDKIYDLTQTIPFVADEVPDYSNPDIFNAFCPTPVAANLLLPAGNAQNVNDRATFSWEGSAANTHYGLLLWKDGETEPTVPYYTGIKGTSTTVYNLTAASTYNWRIISYNGCDNTVSDASSFTVRELPDLVVSSITTPANVESATNFNVQYTVQNLTAGATVESSWYDRVFISQNNTYEPTDLYLGRVLNSTTLAGNGSYSNNLDVMLPAEYSGTYYIIVVCDSYNAVKETDNSNNTTAQSEALIVTQKALPNISLANITADKSTVQPGDSITVSWTVENNTGVAAIGGWSEKVSLNTQTGLKVLLNGAPKYAADLGAGGAIVRSAKFAIPTSLPFSGDTYLEVALFPNPALIEEPGGASNNTLVSASAINIGSQLFISLPASSLPENSTSSLRCRVSRSSNPATPLTVNLTSDVAGQITIPATVTIPASSYSTLFYLSTIDNDILDGTRNVQITASATAHNSAVADFAVHDNEVVALSASFSSATADEGDVLTFTVTRNLVTDQAVTVNLNATSNSQLQFERQMTIPANQPSAEIQVTVIQDDIAELNEEVFINVTSPGMTSGQAGVMVMDDDIPGIELEILTDSISEGGGPYAAWAIVRKTDAEDKHVRVKLNANVANALFFPTDITLPLGTGEKKFNLGAIDNALVDGTRKVILTAAIYLPSCNCVTTATNGGTFSDTISIIDNDGPSLSLTFNPLSMAEGRADAGQVTVTRNTPPDVPLTVNLSHNDPSELQLPATLTIPQGQLSASATISTVNDNVEDGNQQVTVTAEADGFAPGIGWVYVTDQNKPDLEPLGLTLTDDTVVTGQQIEIKCEIANHGFAQSPSGVAVEVYLSKDGLVDDKDEVLGRFEIPNPIAQGDSAEFWELVTAPQKTGVFNVLLKVNPQSSNTELVYINNQTSPVEITLIPNYSGMASVAEEQFIAAQGITISGSATSTQGEPMPNALLDVYLITNGIRQVITVTTDESGDFTTIFEPLPGTSGHYVVGACYPGQGLSEVQDEFDIMGMKRSGPRNLVWDILYNVDNTGTLTMQNLSNVDLTNVVFTPQNIPEGFELSIDTIDVLPGANTAQFNYTLVGTELTEGNDYLQVPVIVSSTEGVVHEFTLYYYCQAQAGHIKAMPASINTTMTKGVPRLYELLIYNDGAGETGEVAIDIPDFDWMNLVTPDTLTTILSGDTVAIVLQLTPGEDIPLNTPISGRIAINVANGNSLAVPYRIEAVSEETGNLVVDVVDEYTYYTDEAPHVANARVVVRHPFTGVTIAEGFTGVDGKFTVNDIPEGNYRLYVEADKHESYQNIILIDPGRTNEQSIFLSFQAITYTWDVVPTEIEDEYQIDLIMEFETNVPVPVVTIEMPKEMPALIGDETFTFPVTLTNKGLITANDVELTLPTDPEYEFITNYTTIDLLAQQAIQVPVIMKRKDSSLKSSAGAQASGGCTDYVIVVYSWVCGDNGRWQQGNALFTYTGRSCPGGGGGGGIGGGLGGGGWGGPVRGGGSGGYTSSSGTPTISTAAASCDECIEALAVNAIGCLGPYGNAFACGYSFADGISLKDAVMCGLGFTPIGCPLAILDALFTCYGSFGGGPAGGFGGLAYPLKGAQANTIPPIIKQAANDLQYVQFQIDATFNYLDQYFGVFDWRTKESIRDFADAVGTFIDSESMITPPAVLDIKNAMDGADITPAEIDAFVLRWNTTLTAWNAGVTSPTSEYPDIVDKAELNKSVADIQTVIDYADGRGYASIDEMYDDSMVTIEEQIDEKRGSVCASVTIKISQKLTMTREAFEGTLTISNGNETTPMQEIKLDLEVKDENGILSNDLFEIETKALDILTGIDGTGVLGANQKGSATILFIPEKGAAPTVPKSYSFGGSFSYLDPFTGVTVTKPLFPVILDVHPSPDLTLHYFMQRDILGDDALTPDVVEPIVPAELAVMIENNGFGTAKNVKIESSQPEIIDNEKGLAIHFELIGSNLQGQPKQLGLIDIPFGSIDPMSTKIGQWWFTSDLLGHFINYEAHVTHLDSRGNPDLSLVSGAYLHELIRSIRVYGAQDDGISDFLVNEIQDSHEVPDAIYISQGQVVLDVEEATNAVATGQPTTGTTRLYATPGHIGWNYLKINDPGKGSFTIESVTRVSDGQVIPLDNMWLTHVTLPDGKEPVYENKLHFVDNFPSMQTQEYIIAWKVDVGSAPKIVSIGGLPKAMVTEQVNTATVTFNKPMDGSTFNYEDLVLRLQGGNDLMNSSVSVTQTDAYNFEIDLSTLTTGDGYYVLTVQANEIYDQTGVSGTVGKHGSWTQFLGAPAIVEFTGLPTTLSGPPFNVLDIEFNLPVDMATVLPARFAISRNGETVEGNLTVTHVSGDTLFTLSGLADYMAQDGNFELSVDLTGIVSLAGTAGLIQQKVGWQVDTTPPAIVEVRPDASKGFDWQHYADFEVEFSEGVTNFNLDQLELWKDNVRQPLSQLHLDELNASTYLLSQFRLLTYYEGEYKLVIHAEEVTDSAGLTGTAAFEYEWTVNRDLPAPVENLRIAPDLGFSDTDGITSTKELSAIMDVTEAGNTVELYLNDNGTMTQLAVRSNVPVGELTIPFTLPTGGHMRIEAYSVNETGSPSIVSLPVFIDEAPLTAVIIGLPAGVSETHPDPVSIVFSRNIMESTLGAELFKVYHNNVAITMPGITITQVSDSLFTLSGLSLLPLANGNYSIEMDIRSLQKQTSGLKGAQTTKSTWRLQTTNRAPIANAGSDLLITQSGTYQLDGSASSDPDNDNLVYKWYAPDGVVLDDATLMNPEFTVSGATANKVYTFILSVDDGKVVRTDKVDVVVQLPVSADDKVQDTYITVFPNPSKGMVYISGEVDKAHRIQVFDMSGRSVYISGPSEETPMQLDLNHLSKGMYNILIFIDKKVISKKVVILP</sequence>
<dbReference type="NCBIfam" id="TIGR04183">
    <property type="entry name" value="Por_Secre_tail"/>
    <property type="match status" value="1"/>
</dbReference>
<dbReference type="InterPro" id="IPR036116">
    <property type="entry name" value="FN3_sf"/>
</dbReference>
<dbReference type="PROSITE" id="PS50853">
    <property type="entry name" value="FN3"/>
    <property type="match status" value="1"/>
</dbReference>
<proteinExistence type="predicted"/>
<dbReference type="InterPro" id="IPR011635">
    <property type="entry name" value="CARDB"/>
</dbReference>
<dbReference type="InterPro" id="IPR026444">
    <property type="entry name" value="Secre_tail"/>
</dbReference>
<dbReference type="Pfam" id="PF07705">
    <property type="entry name" value="CARDB"/>
    <property type="match status" value="1"/>
</dbReference>
<name>A0A521DMK5_SACCC</name>
<evidence type="ECO:0000313" key="4">
    <source>
        <dbReference type="Proteomes" id="UP000319040"/>
    </source>
</evidence>
<dbReference type="InterPro" id="IPR013783">
    <property type="entry name" value="Ig-like_fold"/>
</dbReference>
<evidence type="ECO:0000313" key="3">
    <source>
        <dbReference type="EMBL" id="SMO72953.1"/>
    </source>
</evidence>
<dbReference type="Proteomes" id="UP000319040">
    <property type="component" value="Unassembled WGS sequence"/>
</dbReference>
<keyword evidence="1" id="KW-1133">Transmembrane helix</keyword>
<dbReference type="SUPFAM" id="SSF49478">
    <property type="entry name" value="Cna protein B-type domain"/>
    <property type="match status" value="1"/>
</dbReference>
<keyword evidence="1" id="KW-0812">Transmembrane</keyword>
<dbReference type="EMBL" id="FXTB01000006">
    <property type="protein sequence ID" value="SMO72953.1"/>
    <property type="molecule type" value="Genomic_DNA"/>
</dbReference>
<dbReference type="Gene3D" id="2.60.40.2030">
    <property type="match status" value="1"/>
</dbReference>
<evidence type="ECO:0000256" key="1">
    <source>
        <dbReference type="SAM" id="Phobius"/>
    </source>
</evidence>
<dbReference type="Pfam" id="PF18962">
    <property type="entry name" value="Por_Secre_tail"/>
    <property type="match status" value="1"/>
</dbReference>
<keyword evidence="4" id="KW-1185">Reference proteome</keyword>
<dbReference type="SUPFAM" id="SSF49265">
    <property type="entry name" value="Fibronectin type III"/>
    <property type="match status" value="1"/>
</dbReference>
<accession>A0A521DMK5</accession>
<reference evidence="3 4" key="1">
    <citation type="submission" date="2017-05" db="EMBL/GenBank/DDBJ databases">
        <authorList>
            <person name="Varghese N."/>
            <person name="Submissions S."/>
        </authorList>
    </citation>
    <scope>NUCLEOTIDE SEQUENCE [LARGE SCALE GENOMIC DNA]</scope>
    <source>
        <strain evidence="3 4">DSM 27040</strain>
    </source>
</reference>
<dbReference type="InterPro" id="IPR003961">
    <property type="entry name" value="FN3_dom"/>
</dbReference>
<feature type="transmembrane region" description="Helical" evidence="1">
    <location>
        <begin position="26"/>
        <end position="45"/>
    </location>
</feature>